<sequence>MPNSFLKLSLFVAGDPADTPTAAVACSPTASRSRRCFADGAVGLGIVAALSGSGGGGRGRPVALTRSDPIPIASARALAAARLPEPDEGELSESYTCVISHVGENSVRKKVYFGDGSEVVTLDVRRDREVLFETPPPIPSLKPAIPFATMDLSGHCHLCMKKLEGIDIYMYRGDKAFCSAECRCQQMLFDAHREICGSEVLNSLDCSVSPCSIPLFFTAGVAVA</sequence>
<keyword evidence="2" id="KW-0479">Metal-binding</keyword>
<reference evidence="6" key="1">
    <citation type="submission" date="2025-08" db="UniProtKB">
        <authorList>
            <consortium name="RefSeq"/>
        </authorList>
    </citation>
    <scope>IDENTIFICATION</scope>
</reference>
<evidence type="ECO:0000256" key="1">
    <source>
        <dbReference type="ARBA" id="ARBA00009374"/>
    </source>
</evidence>
<dbReference type="InterPro" id="IPR044604">
    <property type="entry name" value="FLZ12/13/14"/>
</dbReference>
<dbReference type="Proteomes" id="UP000504607">
    <property type="component" value="Chromosome 8"/>
</dbReference>
<dbReference type="GeneID" id="105050452"/>
<dbReference type="AlphaFoldDB" id="A0A6I9RMG8"/>
<dbReference type="InterPro" id="IPR007650">
    <property type="entry name" value="Zf-FLZ_dom"/>
</dbReference>
<gene>
    <name evidence="6" type="primary">LOC105050452</name>
</gene>
<dbReference type="PANTHER" id="PTHR47208">
    <property type="entry name" value="OS02G0174800 PROTEIN"/>
    <property type="match status" value="1"/>
</dbReference>
<dbReference type="PANTHER" id="PTHR47208:SF1">
    <property type="entry name" value="OS02G0174800 PROTEIN"/>
    <property type="match status" value="1"/>
</dbReference>
<evidence type="ECO:0000256" key="2">
    <source>
        <dbReference type="ARBA" id="ARBA00022723"/>
    </source>
</evidence>
<proteinExistence type="inferred from homology"/>
<evidence type="ECO:0000313" key="5">
    <source>
        <dbReference type="Proteomes" id="UP000504607"/>
    </source>
</evidence>
<organism evidence="5 6">
    <name type="scientific">Elaeis guineensis var. tenera</name>
    <name type="common">Oil palm</name>
    <dbReference type="NCBI Taxonomy" id="51953"/>
    <lineage>
        <taxon>Eukaryota</taxon>
        <taxon>Viridiplantae</taxon>
        <taxon>Streptophyta</taxon>
        <taxon>Embryophyta</taxon>
        <taxon>Tracheophyta</taxon>
        <taxon>Spermatophyta</taxon>
        <taxon>Magnoliopsida</taxon>
        <taxon>Liliopsida</taxon>
        <taxon>Arecaceae</taxon>
        <taxon>Arecoideae</taxon>
        <taxon>Cocoseae</taxon>
        <taxon>Elaeidinae</taxon>
        <taxon>Elaeis</taxon>
    </lineage>
</organism>
<evidence type="ECO:0000256" key="3">
    <source>
        <dbReference type="PROSITE-ProRule" id="PRU01131"/>
    </source>
</evidence>
<keyword evidence="5" id="KW-1185">Reference proteome</keyword>
<dbReference type="RefSeq" id="XP_010928777.1">
    <property type="nucleotide sequence ID" value="XM_010930475.2"/>
</dbReference>
<dbReference type="GO" id="GO:0046872">
    <property type="term" value="F:metal ion binding"/>
    <property type="evidence" value="ECO:0007669"/>
    <property type="project" value="UniProtKB-KW"/>
</dbReference>
<name>A0A6I9RMG8_ELAGV</name>
<accession>A0A6I9RMG8</accession>
<comment type="similarity">
    <text evidence="1">Belongs to the FLZ family.</text>
</comment>
<dbReference type="KEGG" id="egu:105050452"/>
<dbReference type="PROSITE" id="PS51795">
    <property type="entry name" value="ZF_FLZ"/>
    <property type="match status" value="1"/>
</dbReference>
<feature type="domain" description="FLZ-type" evidence="4">
    <location>
        <begin position="151"/>
        <end position="194"/>
    </location>
</feature>
<dbReference type="FunCoup" id="A0A6I9RMG8">
    <property type="interactions" value="1290"/>
</dbReference>
<dbReference type="OrthoDB" id="777466at2759"/>
<evidence type="ECO:0000313" key="6">
    <source>
        <dbReference type="RefSeq" id="XP_010928777.1"/>
    </source>
</evidence>
<dbReference type="InParanoid" id="A0A6I9RMG8"/>
<dbReference type="Pfam" id="PF04570">
    <property type="entry name" value="zf-FLZ"/>
    <property type="match status" value="1"/>
</dbReference>
<feature type="zinc finger region" description="FLZ-type" evidence="3">
    <location>
        <begin position="151"/>
        <end position="194"/>
    </location>
</feature>
<evidence type="ECO:0000259" key="4">
    <source>
        <dbReference type="PROSITE" id="PS51795"/>
    </source>
</evidence>
<protein>
    <submittedName>
        <fullName evidence="6">FCS-Like Zinc finger 13 isoform X1</fullName>
    </submittedName>
</protein>